<gene>
    <name evidence="1" type="ORF">MG3_01682</name>
</gene>
<dbReference type="EMBL" id="AJIX01000011">
    <property type="protein sequence ID" value="KGR15157.1"/>
    <property type="molecule type" value="Genomic_DNA"/>
</dbReference>
<evidence type="ECO:0000313" key="2">
    <source>
        <dbReference type="Proteomes" id="UP000030161"/>
    </source>
</evidence>
<accession>A0AB34PW85</accession>
<dbReference type="AlphaFoldDB" id="A0AB34PW85"/>
<reference evidence="1 2" key="1">
    <citation type="submission" date="2013-12" db="EMBL/GenBank/DDBJ databases">
        <title>The Genome Sequence of Candida albicans P78048.</title>
        <authorList>
            <consortium name="The Broad Institute Genome Sequencing Platform"/>
            <consortium name="The Broad Institute Genome Sequencing Center for Infectious Disease"/>
            <person name="Cuomo C."/>
            <person name="Bennett R."/>
            <person name="Hirakawa M."/>
            <person name="Noverr M."/>
            <person name="Mitchell A."/>
            <person name="Young S.K."/>
            <person name="Zeng Q."/>
            <person name="Gargeya S."/>
            <person name="Fitzgerald M."/>
            <person name="Abouelleil A."/>
            <person name="Alvarado L."/>
            <person name="Berlin A.M."/>
            <person name="Chapman S.B."/>
            <person name="Dewar J."/>
            <person name="Goldberg J."/>
            <person name="Griggs A."/>
            <person name="Gujja S."/>
            <person name="Hansen M."/>
            <person name="Howarth C."/>
            <person name="Imamovic A."/>
            <person name="Larimer J."/>
            <person name="McCowan C."/>
            <person name="Murphy C."/>
            <person name="Pearson M."/>
            <person name="Priest M."/>
            <person name="Roberts A."/>
            <person name="Saif S."/>
            <person name="Shea T."/>
            <person name="Sykes S."/>
            <person name="Wortman J."/>
            <person name="Nusbaum C."/>
            <person name="Birren B."/>
        </authorList>
    </citation>
    <scope>NUCLEOTIDE SEQUENCE [LARGE SCALE GENOMIC DNA]</scope>
    <source>
        <strain evidence="1 2">P78048</strain>
    </source>
</reference>
<evidence type="ECO:0000313" key="1">
    <source>
        <dbReference type="EMBL" id="KGR15157.1"/>
    </source>
</evidence>
<organism evidence="1 2">
    <name type="scientific">Candida albicans P78048</name>
    <dbReference type="NCBI Taxonomy" id="1094989"/>
    <lineage>
        <taxon>Eukaryota</taxon>
        <taxon>Fungi</taxon>
        <taxon>Dikarya</taxon>
        <taxon>Ascomycota</taxon>
        <taxon>Saccharomycotina</taxon>
        <taxon>Pichiomycetes</taxon>
        <taxon>Debaryomycetaceae</taxon>
        <taxon>Candida/Lodderomyces clade</taxon>
        <taxon>Candida</taxon>
    </lineage>
</organism>
<dbReference type="Proteomes" id="UP000030161">
    <property type="component" value="Unassembled WGS sequence"/>
</dbReference>
<name>A0AB34PW85_CANAX</name>
<protein>
    <submittedName>
        <fullName evidence="1">Uncharacterized protein</fullName>
    </submittedName>
</protein>
<comment type="caution">
    <text evidence="1">The sequence shown here is derived from an EMBL/GenBank/DDBJ whole genome shotgun (WGS) entry which is preliminary data.</text>
</comment>
<proteinExistence type="predicted"/>
<sequence length="108" mass="11866">MPTSYKGDPTFHISQLRLKKTVPANYLVAPSEPVAWKRYKDGSILVDVVAIVGHRKVGRGFRFAARHAPTTTHPDGEIVEYIASALSRTAPDLVKEYVSAHGLPVTLK</sequence>